<evidence type="ECO:0000313" key="2">
    <source>
        <dbReference type="Proteomes" id="UP000649573"/>
    </source>
</evidence>
<keyword evidence="2" id="KW-1185">Reference proteome</keyword>
<proteinExistence type="predicted"/>
<dbReference type="Proteomes" id="UP000649573">
    <property type="component" value="Unassembled WGS sequence"/>
</dbReference>
<accession>A0ABQ2V7P8</accession>
<comment type="caution">
    <text evidence="1">The sequence shown here is derived from an EMBL/GenBank/DDBJ whole genome shotgun (WGS) entry which is preliminary data.</text>
</comment>
<sequence>MTALSSFDESSPAGTWVERFSVDGVEKTGTLHFTPNGRVFIIAGPPHGGAGAGSWRPTGEGTFSYRIAERILGPGGEFIGWVDIDHEAVQDGDSFSSTGVSRVYDAEDQLVTTVAMRADGTRVRLEGGSTTAS</sequence>
<organism evidence="1 2">
    <name type="scientific">Lentzea flava</name>
    <dbReference type="NCBI Taxonomy" id="103732"/>
    <lineage>
        <taxon>Bacteria</taxon>
        <taxon>Bacillati</taxon>
        <taxon>Actinomycetota</taxon>
        <taxon>Actinomycetes</taxon>
        <taxon>Pseudonocardiales</taxon>
        <taxon>Pseudonocardiaceae</taxon>
        <taxon>Lentzea</taxon>
    </lineage>
</organism>
<reference evidence="2" key="1">
    <citation type="journal article" date="2019" name="Int. J. Syst. Evol. Microbiol.">
        <title>The Global Catalogue of Microorganisms (GCM) 10K type strain sequencing project: providing services to taxonomists for standard genome sequencing and annotation.</title>
        <authorList>
            <consortium name="The Broad Institute Genomics Platform"/>
            <consortium name="The Broad Institute Genome Sequencing Center for Infectious Disease"/>
            <person name="Wu L."/>
            <person name="Ma J."/>
        </authorList>
    </citation>
    <scope>NUCLEOTIDE SEQUENCE [LARGE SCALE GENOMIC DNA]</scope>
    <source>
        <strain evidence="2">JCM 3296</strain>
    </source>
</reference>
<gene>
    <name evidence="1" type="ORF">GCM10010178_74660</name>
</gene>
<protein>
    <submittedName>
        <fullName evidence="1">Uncharacterized protein</fullName>
    </submittedName>
</protein>
<dbReference type="EMBL" id="BMRE01000050">
    <property type="protein sequence ID" value="GGU72050.1"/>
    <property type="molecule type" value="Genomic_DNA"/>
</dbReference>
<evidence type="ECO:0000313" key="1">
    <source>
        <dbReference type="EMBL" id="GGU72050.1"/>
    </source>
</evidence>
<name>A0ABQ2V7P8_9PSEU</name>